<organism evidence="10 11">
    <name type="scientific">Vibrio diazotrophicus</name>
    <dbReference type="NCBI Taxonomy" id="685"/>
    <lineage>
        <taxon>Bacteria</taxon>
        <taxon>Pseudomonadati</taxon>
        <taxon>Pseudomonadota</taxon>
        <taxon>Gammaproteobacteria</taxon>
        <taxon>Vibrionales</taxon>
        <taxon>Vibrionaceae</taxon>
        <taxon>Vibrio</taxon>
    </lineage>
</organism>
<evidence type="ECO:0000256" key="3">
    <source>
        <dbReference type="ARBA" id="ARBA00022448"/>
    </source>
</evidence>
<reference evidence="10 11" key="1">
    <citation type="submission" date="2018-01" db="EMBL/GenBank/DDBJ databases">
        <title>Draft genome sequences of six Vibrio diazotrophicus strains isolated from deep-sea sediments of the Baltic Sea.</title>
        <authorList>
            <person name="Castillo D."/>
            <person name="Vandieken V."/>
            <person name="Chiang O."/>
            <person name="Middelboe M."/>
        </authorList>
    </citation>
    <scope>NUCLEOTIDE SEQUENCE [LARGE SCALE GENOMIC DNA]</scope>
    <source>
        <strain evidence="10 11">60.27F</strain>
    </source>
</reference>
<feature type="transmembrane region" description="Helical" evidence="9">
    <location>
        <begin position="263"/>
        <end position="281"/>
    </location>
</feature>
<dbReference type="GO" id="GO:0005886">
    <property type="term" value="C:plasma membrane"/>
    <property type="evidence" value="ECO:0007669"/>
    <property type="project" value="UniProtKB-SubCell"/>
</dbReference>
<evidence type="ECO:0000256" key="6">
    <source>
        <dbReference type="ARBA" id="ARBA00022989"/>
    </source>
</evidence>
<comment type="similarity">
    <text evidence="2">Belongs to the binding-protein-dependent transport system permease family. FecCD subfamily.</text>
</comment>
<feature type="transmembrane region" description="Helical" evidence="9">
    <location>
        <begin position="76"/>
        <end position="95"/>
    </location>
</feature>
<keyword evidence="7" id="KW-0408">Iron</keyword>
<keyword evidence="6 9" id="KW-1133">Transmembrane helix</keyword>
<dbReference type="Proteomes" id="UP000236449">
    <property type="component" value="Unassembled WGS sequence"/>
</dbReference>
<feature type="transmembrane region" description="Helical" evidence="9">
    <location>
        <begin position="287"/>
        <end position="305"/>
    </location>
</feature>
<keyword evidence="3" id="KW-0813">Transport</keyword>
<dbReference type="CDD" id="cd06550">
    <property type="entry name" value="TM_ABC_iron-siderophores_like"/>
    <property type="match status" value="1"/>
</dbReference>
<name>A0A2J8I543_VIBDI</name>
<feature type="transmembrane region" description="Helical" evidence="9">
    <location>
        <begin position="176"/>
        <end position="194"/>
    </location>
</feature>
<evidence type="ECO:0000313" key="11">
    <source>
        <dbReference type="Proteomes" id="UP000236449"/>
    </source>
</evidence>
<gene>
    <name evidence="10" type="ORF">C1N32_05975</name>
</gene>
<keyword evidence="4" id="KW-1003">Cell membrane</keyword>
<dbReference type="OrthoDB" id="9811975at2"/>
<comment type="caution">
    <text evidence="10">The sequence shown here is derived from an EMBL/GenBank/DDBJ whole genome shotgun (WGS) entry which is preliminary data.</text>
</comment>
<evidence type="ECO:0000313" key="10">
    <source>
        <dbReference type="EMBL" id="PNI05646.1"/>
    </source>
</evidence>
<feature type="transmembrane region" description="Helical" evidence="9">
    <location>
        <begin position="214"/>
        <end position="242"/>
    </location>
</feature>
<dbReference type="Gene3D" id="1.10.3470.10">
    <property type="entry name" value="ABC transporter involved in vitamin B12 uptake, BtuC"/>
    <property type="match status" value="1"/>
</dbReference>
<proteinExistence type="inferred from homology"/>
<dbReference type="InterPro" id="IPR037294">
    <property type="entry name" value="ABC_BtuC-like"/>
</dbReference>
<keyword evidence="8 9" id="KW-0472">Membrane</keyword>
<dbReference type="SUPFAM" id="SSF81345">
    <property type="entry name" value="ABC transporter involved in vitamin B12 uptake, BtuC"/>
    <property type="match status" value="1"/>
</dbReference>
<evidence type="ECO:0000256" key="4">
    <source>
        <dbReference type="ARBA" id="ARBA00022475"/>
    </source>
</evidence>
<evidence type="ECO:0000256" key="8">
    <source>
        <dbReference type="ARBA" id="ARBA00023136"/>
    </source>
</evidence>
<sequence length="312" mass="33738">MKRLLLALMLVSVASLFVGVGNLSLTSLLNHDPMSWQLLWTSRLPRLLAILLAGAGLSIAGLIMQQVSQNRFAAPSTSGTIECAMLGYVLSLVFFCDGSQLWLIFSVAMFGTLVFVWFIQSIQFKNAIFVPLIGIVFGNVVDSTATFVAYKYDAIQNLSAWKVANFANILQGDFELLYIAIPIAVFSYLYAARISAVGMGKDFAVNLGLNYNQVLVIGVCLVSVLSASVVMIVGELPFLGLIVPNVVSHFYGDNLRANIPRTAAFGALLVLLCDLAGRVIIFPYEVPISMIISMLGGIAFILLITKGMRHAG</sequence>
<evidence type="ECO:0000256" key="5">
    <source>
        <dbReference type="ARBA" id="ARBA00022692"/>
    </source>
</evidence>
<dbReference type="Pfam" id="PF01032">
    <property type="entry name" value="FecCD"/>
    <property type="match status" value="1"/>
</dbReference>
<evidence type="ECO:0000256" key="2">
    <source>
        <dbReference type="ARBA" id="ARBA00007935"/>
    </source>
</evidence>
<dbReference type="GO" id="GO:0022857">
    <property type="term" value="F:transmembrane transporter activity"/>
    <property type="evidence" value="ECO:0007669"/>
    <property type="project" value="InterPro"/>
</dbReference>
<evidence type="ECO:0000256" key="9">
    <source>
        <dbReference type="SAM" id="Phobius"/>
    </source>
</evidence>
<evidence type="ECO:0000256" key="1">
    <source>
        <dbReference type="ARBA" id="ARBA00004651"/>
    </source>
</evidence>
<dbReference type="FunFam" id="1.10.3470.10:FF:000004">
    <property type="entry name" value="Iron compound ABC transporter, permease"/>
    <property type="match status" value="1"/>
</dbReference>
<protein>
    <submittedName>
        <fullName evidence="10">Siderophore ABC transporter permease</fullName>
    </submittedName>
</protein>
<dbReference type="GO" id="GO:0033214">
    <property type="term" value="P:siderophore-iron import into cell"/>
    <property type="evidence" value="ECO:0007669"/>
    <property type="project" value="TreeGrafter"/>
</dbReference>
<keyword evidence="5 9" id="KW-0812">Transmembrane</keyword>
<dbReference type="EMBL" id="POSK01000003">
    <property type="protein sequence ID" value="PNI05646.1"/>
    <property type="molecule type" value="Genomic_DNA"/>
</dbReference>
<dbReference type="AlphaFoldDB" id="A0A2J8I543"/>
<dbReference type="PANTHER" id="PTHR30472">
    <property type="entry name" value="FERRIC ENTEROBACTIN TRANSPORT SYSTEM PERMEASE PROTEIN"/>
    <property type="match status" value="1"/>
</dbReference>
<feature type="transmembrane region" description="Helical" evidence="9">
    <location>
        <begin position="43"/>
        <end position="64"/>
    </location>
</feature>
<dbReference type="PANTHER" id="PTHR30472:SF27">
    <property type="entry name" value="PETROBACTIN IMPORT SYSTEM PERMEASE PROTEIN YCLN"/>
    <property type="match status" value="1"/>
</dbReference>
<comment type="subcellular location">
    <subcellularLocation>
        <location evidence="1">Cell membrane</location>
        <topology evidence="1">Multi-pass membrane protein</topology>
    </subcellularLocation>
</comment>
<dbReference type="RefSeq" id="WP_102965703.1">
    <property type="nucleotide sequence ID" value="NZ_POSK01000003.1"/>
</dbReference>
<accession>A0A2J8I543</accession>
<evidence type="ECO:0000256" key="7">
    <source>
        <dbReference type="ARBA" id="ARBA00023004"/>
    </source>
</evidence>
<dbReference type="InterPro" id="IPR000522">
    <property type="entry name" value="ABC_transptr_permease_BtuC"/>
</dbReference>
<feature type="transmembrane region" description="Helical" evidence="9">
    <location>
        <begin position="101"/>
        <end position="119"/>
    </location>
</feature>